<evidence type="ECO:0008006" key="4">
    <source>
        <dbReference type="Google" id="ProtNLM"/>
    </source>
</evidence>
<dbReference type="RefSeq" id="WP_173065125.1">
    <property type="nucleotide sequence ID" value="NZ_AP022853.1"/>
</dbReference>
<proteinExistence type="predicted"/>
<evidence type="ECO:0000256" key="1">
    <source>
        <dbReference type="SAM" id="SignalP"/>
    </source>
</evidence>
<protein>
    <recommendedName>
        <fullName evidence="4">Peptidase A2 domain-containing protein</fullName>
    </recommendedName>
</protein>
<dbReference type="AlphaFoldDB" id="A0A6F8VEK7"/>
<dbReference type="InterPro" id="IPR011969">
    <property type="entry name" value="Clan_AA_Asp_peptidase_C"/>
</dbReference>
<dbReference type="InterPro" id="IPR001969">
    <property type="entry name" value="Aspartic_peptidase_AS"/>
</dbReference>
<dbReference type="Gene3D" id="2.40.70.10">
    <property type="entry name" value="Acid Proteases"/>
    <property type="match status" value="1"/>
</dbReference>
<dbReference type="Proteomes" id="UP000502260">
    <property type="component" value="Chromosome"/>
</dbReference>
<dbReference type="PROSITE" id="PS00141">
    <property type="entry name" value="ASP_PROTEASE"/>
    <property type="match status" value="1"/>
</dbReference>
<evidence type="ECO:0000313" key="2">
    <source>
        <dbReference type="EMBL" id="BCB27466.1"/>
    </source>
</evidence>
<name>A0A6F8VEK7_9PROT</name>
<evidence type="ECO:0000313" key="3">
    <source>
        <dbReference type="Proteomes" id="UP000502260"/>
    </source>
</evidence>
<dbReference type="CDD" id="cd05483">
    <property type="entry name" value="retropepsin_like_bacteria"/>
    <property type="match status" value="1"/>
</dbReference>
<accession>A0A6F8VEK7</accession>
<dbReference type="NCBIfam" id="TIGR02281">
    <property type="entry name" value="clan_AA_DTGA"/>
    <property type="match status" value="1"/>
</dbReference>
<sequence>MKKAALVFFLLFHIQALSAAPGVIFVDGRINDAPVRFIVDTGADEILIPYAQAIRMGLPVFAGERIESTTASGPIGTYKLTLDAVTVGTVTLHDVAARVSESDLGVQYVLLGMSFLRQVKMCIVYGQVVISP</sequence>
<feature type="chain" id="PRO_5026086983" description="Peptidase A2 domain-containing protein" evidence="1">
    <location>
        <begin position="20"/>
        <end position="132"/>
    </location>
</feature>
<feature type="signal peptide" evidence="1">
    <location>
        <begin position="1"/>
        <end position="19"/>
    </location>
</feature>
<reference evidence="3" key="1">
    <citation type="submission" date="2020-03" db="EMBL/GenBank/DDBJ databases">
        <title>Complete genome sequence of sulfur-oxidizing bacterium skT11.</title>
        <authorList>
            <person name="Kanda M."/>
            <person name="Kojima H."/>
            <person name="Fukui M."/>
        </authorList>
    </citation>
    <scope>NUCLEOTIDE SEQUENCE [LARGE SCALE GENOMIC DNA]</scope>
    <source>
        <strain evidence="3">skT11</strain>
    </source>
</reference>
<organism evidence="2 3">
    <name type="scientific">Sulfurimicrobium lacus</name>
    <dbReference type="NCBI Taxonomy" id="2715678"/>
    <lineage>
        <taxon>Bacteria</taxon>
        <taxon>Pseudomonadati</taxon>
        <taxon>Pseudomonadota</taxon>
        <taxon>Betaproteobacteria</taxon>
        <taxon>Nitrosomonadales</taxon>
        <taxon>Sulfuricellaceae</taxon>
        <taxon>Sulfurimicrobium</taxon>
    </lineage>
</organism>
<dbReference type="EMBL" id="AP022853">
    <property type="protein sequence ID" value="BCB27466.1"/>
    <property type="molecule type" value="Genomic_DNA"/>
</dbReference>
<keyword evidence="3" id="KW-1185">Reference proteome</keyword>
<dbReference type="SUPFAM" id="SSF50630">
    <property type="entry name" value="Acid proteases"/>
    <property type="match status" value="1"/>
</dbReference>
<dbReference type="GO" id="GO:0006508">
    <property type="term" value="P:proteolysis"/>
    <property type="evidence" value="ECO:0007669"/>
    <property type="project" value="InterPro"/>
</dbReference>
<dbReference type="GO" id="GO:0004190">
    <property type="term" value="F:aspartic-type endopeptidase activity"/>
    <property type="evidence" value="ECO:0007669"/>
    <property type="project" value="InterPro"/>
</dbReference>
<gene>
    <name evidence="2" type="ORF">SKTS_23520</name>
</gene>
<dbReference type="InterPro" id="IPR034122">
    <property type="entry name" value="Retropepsin-like_bacterial"/>
</dbReference>
<dbReference type="KEGG" id="slac:SKTS_23520"/>
<keyword evidence="1" id="KW-0732">Signal</keyword>
<dbReference type="InterPro" id="IPR021109">
    <property type="entry name" value="Peptidase_aspartic_dom_sf"/>
</dbReference>
<dbReference type="Pfam" id="PF13975">
    <property type="entry name" value="gag-asp_proteas"/>
    <property type="match status" value="1"/>
</dbReference>